<accession>A0A4Y8D4X6</accession>
<evidence type="ECO:0000313" key="2">
    <source>
        <dbReference type="EMBL" id="TEY69464.1"/>
    </source>
</evidence>
<dbReference type="OrthoDB" id="3546540at2759"/>
<keyword evidence="3" id="KW-1185">Reference proteome</keyword>
<feature type="coiled-coil region" evidence="1">
    <location>
        <begin position="127"/>
        <end position="182"/>
    </location>
</feature>
<comment type="caution">
    <text evidence="2">The sequence shown here is derived from an EMBL/GenBank/DDBJ whole genome shotgun (WGS) entry which is preliminary data.</text>
</comment>
<reference evidence="2 3" key="1">
    <citation type="submission" date="2017-11" db="EMBL/GenBank/DDBJ databases">
        <title>Comparative genomics of Botrytis spp.</title>
        <authorList>
            <person name="Valero-Jimenez C.A."/>
            <person name="Tapia P."/>
            <person name="Veloso J."/>
            <person name="Silva-Moreno E."/>
            <person name="Staats M."/>
            <person name="Valdes J.H."/>
            <person name="Van Kan J.A.L."/>
        </authorList>
    </citation>
    <scope>NUCLEOTIDE SEQUENCE [LARGE SCALE GENOMIC DNA]</scope>
    <source>
        <strain evidence="2 3">MUCL2830</strain>
    </source>
</reference>
<evidence type="ECO:0000256" key="1">
    <source>
        <dbReference type="SAM" id="Coils"/>
    </source>
</evidence>
<protein>
    <submittedName>
        <fullName evidence="2">Uncharacterized protein</fullName>
    </submittedName>
</protein>
<name>A0A4Y8D4X6_9HELO</name>
<dbReference type="AlphaFoldDB" id="A0A4Y8D4X6"/>
<evidence type="ECO:0000313" key="3">
    <source>
        <dbReference type="Proteomes" id="UP000297299"/>
    </source>
</evidence>
<proteinExistence type="predicted"/>
<dbReference type="Proteomes" id="UP000297299">
    <property type="component" value="Unassembled WGS sequence"/>
</dbReference>
<organism evidence="2 3">
    <name type="scientific">Botryotinia calthae</name>
    <dbReference type="NCBI Taxonomy" id="38488"/>
    <lineage>
        <taxon>Eukaryota</taxon>
        <taxon>Fungi</taxon>
        <taxon>Dikarya</taxon>
        <taxon>Ascomycota</taxon>
        <taxon>Pezizomycotina</taxon>
        <taxon>Leotiomycetes</taxon>
        <taxon>Helotiales</taxon>
        <taxon>Sclerotiniaceae</taxon>
        <taxon>Botryotinia</taxon>
    </lineage>
</organism>
<keyword evidence="1" id="KW-0175">Coiled coil</keyword>
<gene>
    <name evidence="2" type="ORF">BOTCAL_0116g00120</name>
</gene>
<sequence>MASRNGYNQRRSDLKFELDKRTDLLEEKVGDQNLRTEAISALRDLYSSRIATTYVNEASHKFASEGLTRKDIDNIHRHILNIQHIPHLFVNDVYDIVHSPEAKIDEDDFQMKVNKTIGTSQVSAKTSEGVEGEIKRLQGKAALLEEKGKLLETNTSICKKEIAELKDDTPKLQAEIAALQKEKNNGWGEAKSTRTKQ</sequence>
<dbReference type="EMBL" id="PHWZ01000116">
    <property type="protein sequence ID" value="TEY69464.1"/>
    <property type="molecule type" value="Genomic_DNA"/>
</dbReference>